<dbReference type="PANTHER" id="PTHR47005">
    <property type="entry name" value="HEAVY METAL TRANSPORT/DETOXIFICATION SUPERFAMILY PROTEIN"/>
    <property type="match status" value="1"/>
</dbReference>
<feature type="compositionally biased region" description="Pro residues" evidence="1">
    <location>
        <begin position="59"/>
        <end position="70"/>
    </location>
</feature>
<protein>
    <submittedName>
        <fullName evidence="2">Uncharacterized protein</fullName>
    </submittedName>
</protein>
<dbReference type="Proteomes" id="UP001396334">
    <property type="component" value="Unassembled WGS sequence"/>
</dbReference>
<evidence type="ECO:0000256" key="1">
    <source>
        <dbReference type="SAM" id="MobiDB-lite"/>
    </source>
</evidence>
<dbReference type="PANTHER" id="PTHR47005:SF19">
    <property type="entry name" value="HEAVY METAL-ASSOCIATED ISOPRENYLATED PLANT PROTEIN 3-LIKE"/>
    <property type="match status" value="1"/>
</dbReference>
<comment type="caution">
    <text evidence="2">The sequence shown here is derived from an EMBL/GenBank/DDBJ whole genome shotgun (WGS) entry which is preliminary data.</text>
</comment>
<evidence type="ECO:0000313" key="2">
    <source>
        <dbReference type="EMBL" id="KAK9031461.1"/>
    </source>
</evidence>
<sequence length="201" mass="22027">MVSELFFSVILLRTREIRNQVYYEDANKVLITVKCCSPEKIRDKLCSKGGGSIKSILIIPPPPPSPPRPTAMPEMPEKKPEKTEEAKKKTEKPREIGDKKAEKSKQAAVEPPKAMEAAPLLPVSYAIGHSYMDGYHHCYGGGGPSFYGGPPQHPFQNYESMGRPVYDSWGGGGGSYYGYGYGGGHTGKYFSDETPQGCSIM</sequence>
<feature type="compositionally biased region" description="Basic and acidic residues" evidence="1">
    <location>
        <begin position="75"/>
        <end position="105"/>
    </location>
</feature>
<proteinExistence type="predicted"/>
<accession>A0ABR2T2G3</accession>
<evidence type="ECO:0000313" key="3">
    <source>
        <dbReference type="Proteomes" id="UP001396334"/>
    </source>
</evidence>
<feature type="region of interest" description="Disordered" evidence="1">
    <location>
        <begin position="53"/>
        <end position="113"/>
    </location>
</feature>
<name>A0ABR2T2G3_9ROSI</name>
<dbReference type="EMBL" id="JBBPBN010000010">
    <property type="protein sequence ID" value="KAK9031461.1"/>
    <property type="molecule type" value="Genomic_DNA"/>
</dbReference>
<gene>
    <name evidence="2" type="ORF">V6N11_032838</name>
</gene>
<keyword evidence="3" id="KW-1185">Reference proteome</keyword>
<reference evidence="2 3" key="1">
    <citation type="journal article" date="2024" name="G3 (Bethesda)">
        <title>Genome assembly of Hibiscus sabdariffa L. provides insights into metabolisms of medicinal natural products.</title>
        <authorList>
            <person name="Kim T."/>
        </authorList>
    </citation>
    <scope>NUCLEOTIDE SEQUENCE [LARGE SCALE GENOMIC DNA]</scope>
    <source>
        <strain evidence="2">TK-2024</strain>
        <tissue evidence="2">Old leaves</tissue>
    </source>
</reference>
<organism evidence="2 3">
    <name type="scientific">Hibiscus sabdariffa</name>
    <name type="common">roselle</name>
    <dbReference type="NCBI Taxonomy" id="183260"/>
    <lineage>
        <taxon>Eukaryota</taxon>
        <taxon>Viridiplantae</taxon>
        <taxon>Streptophyta</taxon>
        <taxon>Embryophyta</taxon>
        <taxon>Tracheophyta</taxon>
        <taxon>Spermatophyta</taxon>
        <taxon>Magnoliopsida</taxon>
        <taxon>eudicotyledons</taxon>
        <taxon>Gunneridae</taxon>
        <taxon>Pentapetalae</taxon>
        <taxon>rosids</taxon>
        <taxon>malvids</taxon>
        <taxon>Malvales</taxon>
        <taxon>Malvaceae</taxon>
        <taxon>Malvoideae</taxon>
        <taxon>Hibiscus</taxon>
    </lineage>
</organism>